<accession>A0A2C8FF77</accession>
<dbReference type="Proteomes" id="UP000219215">
    <property type="component" value="Chromosome DPRO"/>
</dbReference>
<evidence type="ECO:0000313" key="2">
    <source>
        <dbReference type="EMBL" id="SOB60548.1"/>
    </source>
</evidence>
<proteinExistence type="predicted"/>
<dbReference type="OrthoDB" id="6895359at2"/>
<dbReference type="Pfam" id="PF04606">
    <property type="entry name" value="Ogr_Delta"/>
    <property type="match status" value="1"/>
</dbReference>
<feature type="domain" description="Zinc finger Ogr/Delta-type" evidence="1">
    <location>
        <begin position="7"/>
        <end position="52"/>
    </location>
</feature>
<evidence type="ECO:0000259" key="1">
    <source>
        <dbReference type="Pfam" id="PF04606"/>
    </source>
</evidence>
<dbReference type="EMBL" id="LT907975">
    <property type="protein sequence ID" value="SOB60548.1"/>
    <property type="molecule type" value="Genomic_DNA"/>
</dbReference>
<gene>
    <name evidence="2" type="ORF">DPRO_3632</name>
</gene>
<dbReference type="AlphaFoldDB" id="A0A2C8FF77"/>
<name>A0A2C8FF77_9BACT</name>
<evidence type="ECO:0000313" key="3">
    <source>
        <dbReference type="Proteomes" id="UP000219215"/>
    </source>
</evidence>
<dbReference type="RefSeq" id="WP_097013252.1">
    <property type="nucleotide sequence ID" value="NZ_LT907975.1"/>
</dbReference>
<dbReference type="KEGG" id="pprf:DPRO_3632"/>
<reference evidence="3" key="1">
    <citation type="submission" date="2017-09" db="EMBL/GenBank/DDBJ databases">
        <authorList>
            <person name="Regsiter A."/>
            <person name="William W."/>
        </authorList>
    </citation>
    <scope>NUCLEOTIDE SEQUENCE [LARGE SCALE GENOMIC DNA]</scope>
    <source>
        <strain evidence="3">500-1</strain>
    </source>
</reference>
<sequence>MAFRVYCPICEDVAVIHSSNAVDPKLKEAYCYCTNQDCGHSFVMSIEFSHTVSPSALSLPQDLRKRISETQPEQQASLFAHAGS</sequence>
<protein>
    <submittedName>
        <fullName evidence="2">Transcriptional activator Ogr/delta</fullName>
    </submittedName>
</protein>
<dbReference type="InterPro" id="IPR007684">
    <property type="entry name" value="Znf_Ogr/Delta"/>
</dbReference>
<keyword evidence="3" id="KW-1185">Reference proteome</keyword>
<organism evidence="2 3">
    <name type="scientific">Pseudodesulfovibrio profundus</name>
    <dbReference type="NCBI Taxonomy" id="57320"/>
    <lineage>
        <taxon>Bacteria</taxon>
        <taxon>Pseudomonadati</taxon>
        <taxon>Thermodesulfobacteriota</taxon>
        <taxon>Desulfovibrionia</taxon>
        <taxon>Desulfovibrionales</taxon>
        <taxon>Desulfovibrionaceae</taxon>
    </lineage>
</organism>